<feature type="domain" description="AMP-dependent synthetase/ligase" evidence="1">
    <location>
        <begin position="38"/>
        <end position="437"/>
    </location>
</feature>
<organism evidence="3 4">
    <name type="scientific">Rubrimonas cliftonensis</name>
    <dbReference type="NCBI Taxonomy" id="89524"/>
    <lineage>
        <taxon>Bacteria</taxon>
        <taxon>Pseudomonadati</taxon>
        <taxon>Pseudomonadota</taxon>
        <taxon>Alphaproteobacteria</taxon>
        <taxon>Rhodobacterales</taxon>
        <taxon>Paracoccaceae</taxon>
        <taxon>Rubrimonas</taxon>
    </lineage>
</organism>
<dbReference type="PANTHER" id="PTHR43767">
    <property type="entry name" value="LONG-CHAIN-FATTY-ACID--COA LIGASE"/>
    <property type="match status" value="1"/>
</dbReference>
<proteinExistence type="predicted"/>
<dbReference type="Gene3D" id="3.40.50.12780">
    <property type="entry name" value="N-terminal domain of ligase-like"/>
    <property type="match status" value="1"/>
</dbReference>
<evidence type="ECO:0000259" key="1">
    <source>
        <dbReference type="Pfam" id="PF00501"/>
    </source>
</evidence>
<evidence type="ECO:0000259" key="2">
    <source>
        <dbReference type="Pfam" id="PF13193"/>
    </source>
</evidence>
<dbReference type="EMBL" id="FNQM01000001">
    <property type="protein sequence ID" value="SDZ74597.1"/>
    <property type="molecule type" value="Genomic_DNA"/>
</dbReference>
<evidence type="ECO:0000313" key="4">
    <source>
        <dbReference type="Proteomes" id="UP000198703"/>
    </source>
</evidence>
<reference evidence="3 4" key="1">
    <citation type="submission" date="2016-10" db="EMBL/GenBank/DDBJ databases">
        <authorList>
            <person name="de Groot N.N."/>
        </authorList>
    </citation>
    <scope>NUCLEOTIDE SEQUENCE [LARGE SCALE GENOMIC DNA]</scope>
    <source>
        <strain evidence="3 4">DSM 15345</strain>
    </source>
</reference>
<dbReference type="NCBIfam" id="NF005714">
    <property type="entry name" value="PRK07529.1"/>
    <property type="match status" value="1"/>
</dbReference>
<dbReference type="Proteomes" id="UP000198703">
    <property type="component" value="Unassembled WGS sequence"/>
</dbReference>
<dbReference type="Gene3D" id="3.30.300.30">
    <property type="match status" value="1"/>
</dbReference>
<dbReference type="InterPro" id="IPR045851">
    <property type="entry name" value="AMP-bd_C_sf"/>
</dbReference>
<name>A0A1H3VII0_9RHOB</name>
<dbReference type="InterPro" id="IPR042099">
    <property type="entry name" value="ANL_N_sf"/>
</dbReference>
<dbReference type="Pfam" id="PF00501">
    <property type="entry name" value="AMP-binding"/>
    <property type="match status" value="1"/>
</dbReference>
<protein>
    <submittedName>
        <fullName evidence="3">Fatty-acyl-CoA synthase</fullName>
    </submittedName>
</protein>
<dbReference type="SUPFAM" id="SSF56801">
    <property type="entry name" value="Acetyl-CoA synthetase-like"/>
    <property type="match status" value="1"/>
</dbReference>
<dbReference type="Pfam" id="PF13193">
    <property type="entry name" value="AMP-binding_C"/>
    <property type="match status" value="1"/>
</dbReference>
<feature type="domain" description="AMP-binding enzyme C-terminal" evidence="2">
    <location>
        <begin position="488"/>
        <end position="563"/>
    </location>
</feature>
<evidence type="ECO:0000313" key="3">
    <source>
        <dbReference type="EMBL" id="SDZ74597.1"/>
    </source>
</evidence>
<accession>A0A1H3VII0</accession>
<dbReference type="InterPro" id="IPR050237">
    <property type="entry name" value="ATP-dep_AMP-bd_enzyme"/>
</dbReference>
<dbReference type="RefSeq" id="WP_093247557.1">
    <property type="nucleotide sequence ID" value="NZ_FNQM01000001.1"/>
</dbReference>
<dbReference type="InterPro" id="IPR025110">
    <property type="entry name" value="AMP-bd_C"/>
</dbReference>
<sequence length="631" mass="67579">MNDEPETIATIADMRRIEARPYREQVTARNVYEMLCATARAHAARPAVSFQLKGDATARATTLSWEDLRAEVTRAANLLRSLGVGPGDRVACLLPNAPEAAVALLGAMTAGVAAPINPLLESEQISAILRETGAKALITLSPFVRTDISAKASYAVRYAPECRLVLEVDLGRHLGPPLSWVTPYLAPKRVSAGSARVLNLRAEMARMNPDRLDFAYDAGPDDPCACFHTGGTTGTPKVAQHLHRGALYNGWLVDRLLLRSGDAMLCPLPLFHVLAAYPMLMACVASGAHFVMPTPAGYRGEGVMDNFWKLVERWRINFVTTVPTAVAALMQRKVDADISSLRYAISGSAAMPPELFRRFEAETGVKLLEGYGQTETTCLISCNPPMGERRIGSVGLPFPYSQVSILKFAPDGSAIACETDEVGEICVASPGCIPGYLDEARNAGLFAAQGVVRTGDLGRLDADNYLWITGRAKDLIIRGGHNIDPGVIEDALMAHPSVAFVGAVGQPDAYAGELPCAYVELVQGASETPDALKSFAAEHVSERAARPAHVELVQELPKTAVGKIYKPDLRKRALERVYTAALAGKGVAATVRAVDDEKLGVVAEVEAPGADDTSIATALDAFTRPWRRAAD</sequence>
<dbReference type="AlphaFoldDB" id="A0A1H3VII0"/>
<gene>
    <name evidence="3" type="ORF">SAMN05444370_101130</name>
</gene>
<dbReference type="GO" id="GO:0016878">
    <property type="term" value="F:acid-thiol ligase activity"/>
    <property type="evidence" value="ECO:0007669"/>
    <property type="project" value="UniProtKB-ARBA"/>
</dbReference>
<dbReference type="InterPro" id="IPR000873">
    <property type="entry name" value="AMP-dep_synth/lig_dom"/>
</dbReference>
<dbReference type="OrthoDB" id="9803968at2"/>
<keyword evidence="4" id="KW-1185">Reference proteome</keyword>
<dbReference type="PANTHER" id="PTHR43767:SF1">
    <property type="entry name" value="NONRIBOSOMAL PEPTIDE SYNTHASE PES1 (EUROFUNG)-RELATED"/>
    <property type="match status" value="1"/>
</dbReference>
<dbReference type="STRING" id="89524.SAMN05444370_101130"/>